<sequence>MHYAEPRQQHSGPLTGFVLALVLAQLLVLGGCRSTSPSPPVQAPQSAPKPGADANAAARGPNNVQPQPQASAPVRLAPPVAPRTHEALRLQAAKRLVAANPQGSYMGEVPDVLLAIPVLDVELNRDGSVKHIAVRRYPGQALDTVDLAKAAVLRAAPYGDLSALPKPWVFTEVFLFNNERRFKPRTLDD</sequence>
<keyword evidence="3" id="KW-1185">Reference proteome</keyword>
<feature type="compositionally biased region" description="Low complexity" evidence="1">
    <location>
        <begin position="43"/>
        <end position="63"/>
    </location>
</feature>
<evidence type="ECO:0000313" key="3">
    <source>
        <dbReference type="Proteomes" id="UP001606099"/>
    </source>
</evidence>
<evidence type="ECO:0000313" key="2">
    <source>
        <dbReference type="EMBL" id="MFG6448204.1"/>
    </source>
</evidence>
<dbReference type="PROSITE" id="PS51257">
    <property type="entry name" value="PROKAR_LIPOPROTEIN"/>
    <property type="match status" value="1"/>
</dbReference>
<dbReference type="RefSeq" id="WP_394460251.1">
    <property type="nucleotide sequence ID" value="NZ_JBIGHZ010000003.1"/>
</dbReference>
<protein>
    <recommendedName>
        <fullName evidence="4">TonB C-terminal domain-containing protein</fullName>
    </recommendedName>
</protein>
<reference evidence="2 3" key="1">
    <citation type="submission" date="2024-08" db="EMBL/GenBank/DDBJ databases">
        <authorList>
            <person name="Lu H."/>
        </authorList>
    </citation>
    <scope>NUCLEOTIDE SEQUENCE [LARGE SCALE GENOMIC DNA]</scope>
    <source>
        <strain evidence="2 3">BYS180W</strain>
    </source>
</reference>
<evidence type="ECO:0000256" key="1">
    <source>
        <dbReference type="SAM" id="MobiDB-lite"/>
    </source>
</evidence>
<gene>
    <name evidence="2" type="ORF">ACG0Z6_08090</name>
</gene>
<comment type="caution">
    <text evidence="2">The sequence shown here is derived from an EMBL/GenBank/DDBJ whole genome shotgun (WGS) entry which is preliminary data.</text>
</comment>
<accession>A0ABW7FV63</accession>
<feature type="region of interest" description="Disordered" evidence="1">
    <location>
        <begin position="34"/>
        <end position="74"/>
    </location>
</feature>
<organism evidence="2 3">
    <name type="scientific">Roseateles rivi</name>
    <dbReference type="NCBI Taxonomy" id="3299028"/>
    <lineage>
        <taxon>Bacteria</taxon>
        <taxon>Pseudomonadati</taxon>
        <taxon>Pseudomonadota</taxon>
        <taxon>Betaproteobacteria</taxon>
        <taxon>Burkholderiales</taxon>
        <taxon>Sphaerotilaceae</taxon>
        <taxon>Roseateles</taxon>
    </lineage>
</organism>
<proteinExistence type="predicted"/>
<name>A0ABW7FV63_9BURK</name>
<dbReference type="EMBL" id="JBIGHZ010000003">
    <property type="protein sequence ID" value="MFG6448204.1"/>
    <property type="molecule type" value="Genomic_DNA"/>
</dbReference>
<evidence type="ECO:0008006" key="4">
    <source>
        <dbReference type="Google" id="ProtNLM"/>
    </source>
</evidence>
<dbReference type="Proteomes" id="UP001606099">
    <property type="component" value="Unassembled WGS sequence"/>
</dbReference>